<dbReference type="KEGG" id="sec:SCH_2583"/>
<evidence type="ECO:0000313" key="1">
    <source>
        <dbReference type="EMBL" id="AAX66489.1"/>
    </source>
</evidence>
<reference evidence="1 2" key="1">
    <citation type="journal article" date="2005" name="Nucleic Acids Res.">
        <title>The genome sequence of Salmonella enterica serovar Choleraesuis, a highly invasive and resistant zoonotic pathogen.</title>
        <authorList>
            <person name="Chiu C.H."/>
            <person name="Tang P."/>
            <person name="Chu C."/>
            <person name="Hu S."/>
            <person name="Bao Q."/>
            <person name="Yu J."/>
            <person name="Chou Y.Y."/>
            <person name="Wang H.S."/>
            <person name="Lee Y.S."/>
        </authorList>
    </citation>
    <scope>NUCLEOTIDE SEQUENCE [LARGE SCALE GENOMIC DNA]</scope>
    <source>
        <strain evidence="1 2">SC-B67</strain>
    </source>
</reference>
<dbReference type="HOGENOM" id="CLU_2131742_0_0_6"/>
<protein>
    <submittedName>
        <fullName evidence="1">Uncharacterized protein</fullName>
    </submittedName>
</protein>
<dbReference type="EMBL" id="AE017220">
    <property type="protein sequence ID" value="AAX66489.1"/>
    <property type="molecule type" value="Genomic_DNA"/>
</dbReference>
<dbReference type="AlphaFoldDB" id="Q57LC3"/>
<accession>Q57LC3</accession>
<proteinExistence type="predicted"/>
<gene>
    <name evidence="1" type="ordered locus">SCH_2583</name>
</gene>
<dbReference type="Proteomes" id="UP000000538">
    <property type="component" value="Chromosome"/>
</dbReference>
<evidence type="ECO:0000313" key="2">
    <source>
        <dbReference type="Proteomes" id="UP000000538"/>
    </source>
</evidence>
<name>Q57LC3_SALCH</name>
<sequence>MLCCFSQTEVCENIRNAGFSDDVAPNRSKICLSGGIITRKIREFICTGSKTSERRQRGIKSLKILTERSGHFGDKAAQVTIIEYILPALAGCVLCQCCSDEACLTQRFIYLCT</sequence>
<organism evidence="1 2">
    <name type="scientific">Salmonella choleraesuis (strain SC-B67)</name>
    <dbReference type="NCBI Taxonomy" id="321314"/>
    <lineage>
        <taxon>Bacteria</taxon>
        <taxon>Pseudomonadati</taxon>
        <taxon>Pseudomonadota</taxon>
        <taxon>Gammaproteobacteria</taxon>
        <taxon>Enterobacterales</taxon>
        <taxon>Enterobacteriaceae</taxon>
        <taxon>Salmonella</taxon>
    </lineage>
</organism>